<evidence type="ECO:0000313" key="2">
    <source>
        <dbReference type="Proteomes" id="UP000887565"/>
    </source>
</evidence>
<dbReference type="WBParaSite" id="nRc.2.0.1.t25002-RA">
    <property type="protein sequence ID" value="nRc.2.0.1.t25002-RA"/>
    <property type="gene ID" value="nRc.2.0.1.g25002"/>
</dbReference>
<feature type="region of interest" description="Disordered" evidence="1">
    <location>
        <begin position="152"/>
        <end position="178"/>
    </location>
</feature>
<evidence type="ECO:0000256" key="1">
    <source>
        <dbReference type="SAM" id="MobiDB-lite"/>
    </source>
</evidence>
<dbReference type="Proteomes" id="UP000887565">
    <property type="component" value="Unplaced"/>
</dbReference>
<dbReference type="AlphaFoldDB" id="A0A915JGC4"/>
<protein>
    <submittedName>
        <fullName evidence="3">Uncharacterized protein</fullName>
    </submittedName>
</protein>
<organism evidence="2 3">
    <name type="scientific">Romanomermis culicivorax</name>
    <name type="common">Nematode worm</name>
    <dbReference type="NCBI Taxonomy" id="13658"/>
    <lineage>
        <taxon>Eukaryota</taxon>
        <taxon>Metazoa</taxon>
        <taxon>Ecdysozoa</taxon>
        <taxon>Nematoda</taxon>
        <taxon>Enoplea</taxon>
        <taxon>Dorylaimia</taxon>
        <taxon>Mermithida</taxon>
        <taxon>Mermithoidea</taxon>
        <taxon>Mermithidae</taxon>
        <taxon>Romanomermis</taxon>
    </lineage>
</organism>
<reference evidence="3" key="1">
    <citation type="submission" date="2022-11" db="UniProtKB">
        <authorList>
            <consortium name="WormBaseParasite"/>
        </authorList>
    </citation>
    <scope>IDENTIFICATION</scope>
</reference>
<sequence length="178" mass="20619">MKPKPKKTQAEEAYDLLNEFCDENKISSKIMSPEEEIARRLAKLKGETFVSEASSSTVNDIDYDQDVNTYLKAYEQQKAGKESESSSEMYSNLLDESKRLEIHTIDQEIRNLMKKRGKKSIKVENLALSNRETESGESDDESELEQVIEQALMTKDDEDELEDDTKYRFDAINRNQMR</sequence>
<accession>A0A915JGC4</accession>
<proteinExistence type="predicted"/>
<name>A0A915JGC4_ROMCU</name>
<evidence type="ECO:0000313" key="3">
    <source>
        <dbReference type="WBParaSite" id="nRc.2.0.1.t25002-RA"/>
    </source>
</evidence>
<keyword evidence="2" id="KW-1185">Reference proteome</keyword>